<evidence type="ECO:0000256" key="1">
    <source>
        <dbReference type="ARBA" id="ARBA00022536"/>
    </source>
</evidence>
<keyword evidence="3" id="KW-0677">Repeat</keyword>
<dbReference type="CDD" id="cd00054">
    <property type="entry name" value="EGF_CA"/>
    <property type="match status" value="1"/>
</dbReference>
<organism evidence="7 8">
    <name type="scientific">Adineta steineri</name>
    <dbReference type="NCBI Taxonomy" id="433720"/>
    <lineage>
        <taxon>Eukaryota</taxon>
        <taxon>Metazoa</taxon>
        <taxon>Spiralia</taxon>
        <taxon>Gnathifera</taxon>
        <taxon>Rotifera</taxon>
        <taxon>Eurotatoria</taxon>
        <taxon>Bdelloidea</taxon>
        <taxon>Adinetida</taxon>
        <taxon>Adinetidae</taxon>
        <taxon>Adineta</taxon>
    </lineage>
</organism>
<feature type="disulfide bond" evidence="5">
    <location>
        <begin position="70"/>
        <end position="79"/>
    </location>
</feature>
<dbReference type="PANTHER" id="PTHR24049">
    <property type="entry name" value="CRUMBS FAMILY MEMBER"/>
    <property type="match status" value="1"/>
</dbReference>
<proteinExistence type="predicted"/>
<comment type="caution">
    <text evidence="7">The sequence shown here is derived from an EMBL/GenBank/DDBJ whole genome shotgun (WGS) entry which is preliminary data.</text>
</comment>
<dbReference type="Gene3D" id="2.10.25.10">
    <property type="entry name" value="Laminin"/>
    <property type="match status" value="3"/>
</dbReference>
<dbReference type="InterPro" id="IPR000152">
    <property type="entry name" value="EGF-type_Asp/Asn_hydroxyl_site"/>
</dbReference>
<feature type="domain" description="EGF-like" evidence="6">
    <location>
        <begin position="5"/>
        <end position="44"/>
    </location>
</feature>
<dbReference type="InterPro" id="IPR051022">
    <property type="entry name" value="Notch_Cell-Fate_Det"/>
</dbReference>
<evidence type="ECO:0000313" key="7">
    <source>
        <dbReference type="EMBL" id="CAF1203949.1"/>
    </source>
</evidence>
<dbReference type="GO" id="GO:0005886">
    <property type="term" value="C:plasma membrane"/>
    <property type="evidence" value="ECO:0007669"/>
    <property type="project" value="TreeGrafter"/>
</dbReference>
<sequence>MLTLTDNMCSILSPGFCKNGGTCYNNDGKFACRCPYTDMGPYCGIQSKCSGYCLNSGICYIDGVQPTCKCLPGWDGPKCGKKVSSSESPTTTEELCNYLPLDYCNAGRCVMDTHIRCQCPGAFTGVRCETRIPTGTVTPIASATTTTTPRVGNCSQFPCKNGGRCFNTGNTYYCQCFAPYAGTNCENYIG</sequence>
<gene>
    <name evidence="7" type="ORF">VCS650_LOCUS25795</name>
</gene>
<dbReference type="PROSITE" id="PS50026">
    <property type="entry name" value="EGF_3"/>
    <property type="match status" value="4"/>
</dbReference>
<keyword evidence="2" id="KW-0732">Signal</keyword>
<keyword evidence="1 5" id="KW-0245">EGF-like domain</keyword>
<feature type="domain" description="EGF-like" evidence="6">
    <location>
        <begin position="100"/>
        <end position="129"/>
    </location>
</feature>
<evidence type="ECO:0000313" key="8">
    <source>
        <dbReference type="Proteomes" id="UP000663891"/>
    </source>
</evidence>
<feature type="disulfide bond" evidence="5">
    <location>
        <begin position="49"/>
        <end position="59"/>
    </location>
</feature>
<evidence type="ECO:0000259" key="6">
    <source>
        <dbReference type="PROSITE" id="PS50026"/>
    </source>
</evidence>
<feature type="domain" description="EGF-like" evidence="6">
    <location>
        <begin position="45"/>
        <end position="80"/>
    </location>
</feature>
<evidence type="ECO:0000256" key="3">
    <source>
        <dbReference type="ARBA" id="ARBA00022737"/>
    </source>
</evidence>
<dbReference type="GO" id="GO:0007157">
    <property type="term" value="P:heterophilic cell-cell adhesion via plasma membrane cell adhesion molecules"/>
    <property type="evidence" value="ECO:0007669"/>
    <property type="project" value="TreeGrafter"/>
</dbReference>
<dbReference type="Pfam" id="PF00008">
    <property type="entry name" value="EGF"/>
    <property type="match status" value="1"/>
</dbReference>
<feature type="disulfide bond" evidence="5">
    <location>
        <begin position="176"/>
        <end position="185"/>
    </location>
</feature>
<name>A0A814WLF9_9BILA</name>
<evidence type="ECO:0000256" key="4">
    <source>
        <dbReference type="ARBA" id="ARBA00023157"/>
    </source>
</evidence>
<dbReference type="InterPro" id="IPR013032">
    <property type="entry name" value="EGF-like_CS"/>
</dbReference>
<dbReference type="SMART" id="SM00179">
    <property type="entry name" value="EGF_CA"/>
    <property type="match status" value="1"/>
</dbReference>
<dbReference type="GO" id="GO:0045197">
    <property type="term" value="P:establishment or maintenance of epithelial cell apical/basal polarity"/>
    <property type="evidence" value="ECO:0007669"/>
    <property type="project" value="TreeGrafter"/>
</dbReference>
<dbReference type="Proteomes" id="UP000663891">
    <property type="component" value="Unassembled WGS sequence"/>
</dbReference>
<feature type="disulfide bond" evidence="5">
    <location>
        <begin position="119"/>
        <end position="128"/>
    </location>
</feature>
<evidence type="ECO:0000256" key="2">
    <source>
        <dbReference type="ARBA" id="ARBA00022729"/>
    </source>
</evidence>
<dbReference type="InterPro" id="IPR001881">
    <property type="entry name" value="EGF-like_Ca-bd_dom"/>
</dbReference>
<feature type="disulfide bond" evidence="5">
    <location>
        <begin position="34"/>
        <end position="43"/>
    </location>
</feature>
<dbReference type="PROSITE" id="PS00022">
    <property type="entry name" value="EGF_1"/>
    <property type="match status" value="4"/>
</dbReference>
<accession>A0A814WLF9</accession>
<protein>
    <recommendedName>
        <fullName evidence="6">EGF-like domain-containing protein</fullName>
    </recommendedName>
</protein>
<evidence type="ECO:0000256" key="5">
    <source>
        <dbReference type="PROSITE-ProRule" id="PRU00076"/>
    </source>
</evidence>
<dbReference type="OrthoDB" id="382013at2759"/>
<dbReference type="PROSITE" id="PS00010">
    <property type="entry name" value="ASX_HYDROXYL"/>
    <property type="match status" value="2"/>
</dbReference>
<dbReference type="SUPFAM" id="SSF57196">
    <property type="entry name" value="EGF/Laminin"/>
    <property type="match status" value="4"/>
</dbReference>
<keyword evidence="4 5" id="KW-1015">Disulfide bond</keyword>
<dbReference type="AlphaFoldDB" id="A0A814WLF9"/>
<reference evidence="7" key="1">
    <citation type="submission" date="2021-02" db="EMBL/GenBank/DDBJ databases">
        <authorList>
            <person name="Nowell W R."/>
        </authorList>
    </citation>
    <scope>NUCLEOTIDE SEQUENCE</scope>
</reference>
<dbReference type="Pfam" id="PF12661">
    <property type="entry name" value="hEGF"/>
    <property type="match status" value="2"/>
</dbReference>
<comment type="caution">
    <text evidence="5">Lacks conserved residue(s) required for the propagation of feature annotation.</text>
</comment>
<dbReference type="InterPro" id="IPR000742">
    <property type="entry name" value="EGF"/>
</dbReference>
<feature type="domain" description="EGF-like" evidence="6">
    <location>
        <begin position="150"/>
        <end position="186"/>
    </location>
</feature>
<dbReference type="PANTHER" id="PTHR24049:SF22">
    <property type="entry name" value="DROSOPHILA CRUMBS HOMOLOG"/>
    <property type="match status" value="1"/>
</dbReference>
<dbReference type="PROSITE" id="PS01186">
    <property type="entry name" value="EGF_2"/>
    <property type="match status" value="2"/>
</dbReference>
<dbReference type="GO" id="GO:0032991">
    <property type="term" value="C:protein-containing complex"/>
    <property type="evidence" value="ECO:0007669"/>
    <property type="project" value="TreeGrafter"/>
</dbReference>
<dbReference type="SMART" id="SM00181">
    <property type="entry name" value="EGF"/>
    <property type="match status" value="4"/>
</dbReference>
<dbReference type="EMBL" id="CAJNON010000336">
    <property type="protein sequence ID" value="CAF1203949.1"/>
    <property type="molecule type" value="Genomic_DNA"/>
</dbReference>
<dbReference type="GO" id="GO:0005509">
    <property type="term" value="F:calcium ion binding"/>
    <property type="evidence" value="ECO:0007669"/>
    <property type="project" value="InterPro"/>
</dbReference>